<proteinExistence type="predicted"/>
<name>A0A8H3ILM0_9LECA</name>
<dbReference type="PANTHER" id="PTHR42109">
    <property type="entry name" value="UNPLACED GENOMIC SCAFFOLD UM_SCAF_CONTIG_1.265, WHOLE GENOME SHOTGUN SEQUENCE"/>
    <property type="match status" value="1"/>
</dbReference>
<comment type="caution">
    <text evidence="3">The sequence shown here is derived from an EMBL/GenBank/DDBJ whole genome shotgun (WGS) entry which is preliminary data.</text>
</comment>
<feature type="transmembrane region" description="Helical" evidence="1">
    <location>
        <begin position="178"/>
        <end position="198"/>
    </location>
</feature>
<dbReference type="InterPro" id="IPR056119">
    <property type="entry name" value="DUF7702"/>
</dbReference>
<evidence type="ECO:0000259" key="2">
    <source>
        <dbReference type="Pfam" id="PF24800"/>
    </source>
</evidence>
<sequence>MLSERENIAIAELAVYILAIIAGIAVIFKHGFKKGRAWMYLVTFSGLRIASAIFEIESVNNPTDRTDATWTSILGSIGLSPLLLAASGLLRRVNDFITSGTSRARMLEILHLPILLALVIAIIGGTRISSSDTSKHSSGEDFEKGAVIIFLISYIAIVALALLTAAESGDIPRGEKRILYAVLAALPLLAVRLLYSILADFVDNSTFNILDGNATVQLCMEIIEEFIVTVFFLASGFLAPALDSLVNRPSGVPMNKFHGNNGVA</sequence>
<feature type="domain" description="DUF7702" evidence="2">
    <location>
        <begin position="2"/>
        <end position="238"/>
    </location>
</feature>
<keyword evidence="1" id="KW-0472">Membrane</keyword>
<feature type="transmembrane region" description="Helical" evidence="1">
    <location>
        <begin position="68"/>
        <end position="89"/>
    </location>
</feature>
<keyword evidence="1" id="KW-0812">Transmembrane</keyword>
<dbReference type="OrthoDB" id="2560628at2759"/>
<feature type="transmembrane region" description="Helical" evidence="1">
    <location>
        <begin position="109"/>
        <end position="126"/>
    </location>
</feature>
<feature type="transmembrane region" description="Helical" evidence="1">
    <location>
        <begin position="146"/>
        <end position="166"/>
    </location>
</feature>
<evidence type="ECO:0000256" key="1">
    <source>
        <dbReference type="SAM" id="Phobius"/>
    </source>
</evidence>
<dbReference type="EMBL" id="CAJPDT010000039">
    <property type="protein sequence ID" value="CAF9925420.1"/>
    <property type="molecule type" value="Genomic_DNA"/>
</dbReference>
<evidence type="ECO:0000313" key="3">
    <source>
        <dbReference type="EMBL" id="CAF9925420.1"/>
    </source>
</evidence>
<keyword evidence="1" id="KW-1133">Transmembrane helix</keyword>
<dbReference type="Proteomes" id="UP000664534">
    <property type="component" value="Unassembled WGS sequence"/>
</dbReference>
<keyword evidence="4" id="KW-1185">Reference proteome</keyword>
<feature type="transmembrane region" description="Helical" evidence="1">
    <location>
        <begin position="6"/>
        <end position="28"/>
    </location>
</feature>
<feature type="transmembrane region" description="Helical" evidence="1">
    <location>
        <begin position="226"/>
        <end position="246"/>
    </location>
</feature>
<evidence type="ECO:0000313" key="4">
    <source>
        <dbReference type="Proteomes" id="UP000664534"/>
    </source>
</evidence>
<organism evidence="3 4">
    <name type="scientific">Imshaugia aleurites</name>
    <dbReference type="NCBI Taxonomy" id="172621"/>
    <lineage>
        <taxon>Eukaryota</taxon>
        <taxon>Fungi</taxon>
        <taxon>Dikarya</taxon>
        <taxon>Ascomycota</taxon>
        <taxon>Pezizomycotina</taxon>
        <taxon>Lecanoromycetes</taxon>
        <taxon>OSLEUM clade</taxon>
        <taxon>Lecanoromycetidae</taxon>
        <taxon>Lecanorales</taxon>
        <taxon>Lecanorineae</taxon>
        <taxon>Parmeliaceae</taxon>
        <taxon>Imshaugia</taxon>
    </lineage>
</organism>
<dbReference type="AlphaFoldDB" id="A0A8H3ILM0"/>
<dbReference type="PANTHER" id="PTHR42109:SF2">
    <property type="entry name" value="INTEGRAL MEMBRANE PROTEIN"/>
    <property type="match status" value="1"/>
</dbReference>
<reference evidence="3" key="1">
    <citation type="submission" date="2021-03" db="EMBL/GenBank/DDBJ databases">
        <authorList>
            <person name="Tagirdzhanova G."/>
        </authorList>
    </citation>
    <scope>NUCLEOTIDE SEQUENCE</scope>
</reference>
<protein>
    <recommendedName>
        <fullName evidence="2">DUF7702 domain-containing protein</fullName>
    </recommendedName>
</protein>
<dbReference type="Pfam" id="PF24800">
    <property type="entry name" value="DUF7702"/>
    <property type="match status" value="1"/>
</dbReference>
<accession>A0A8H3ILM0</accession>
<gene>
    <name evidence="3" type="ORF">IMSHALPRED_006468</name>
</gene>